<dbReference type="Proteomes" id="UP000051048">
    <property type="component" value="Unassembled WGS sequence"/>
</dbReference>
<reference evidence="1 2" key="1">
    <citation type="journal article" date="2015" name="Genome Announc.">
        <title>Expanding the biotechnology potential of lactobacilli through comparative genomics of 213 strains and associated genera.</title>
        <authorList>
            <person name="Sun Z."/>
            <person name="Harris H.M."/>
            <person name="McCann A."/>
            <person name="Guo C."/>
            <person name="Argimon S."/>
            <person name="Zhang W."/>
            <person name="Yang X."/>
            <person name="Jeffery I.B."/>
            <person name="Cooney J.C."/>
            <person name="Kagawa T.F."/>
            <person name="Liu W."/>
            <person name="Song Y."/>
            <person name="Salvetti E."/>
            <person name="Wrobel A."/>
            <person name="Rasinkangas P."/>
            <person name="Parkhill J."/>
            <person name="Rea M.C."/>
            <person name="O'Sullivan O."/>
            <person name="Ritari J."/>
            <person name="Douillard F.P."/>
            <person name="Paul Ross R."/>
            <person name="Yang R."/>
            <person name="Briner A.E."/>
            <person name="Felis G.E."/>
            <person name="de Vos W.M."/>
            <person name="Barrangou R."/>
            <person name="Klaenhammer T.R."/>
            <person name="Caufield P.W."/>
            <person name="Cui Y."/>
            <person name="Zhang H."/>
            <person name="O'Toole P.W."/>
        </authorList>
    </citation>
    <scope>NUCLEOTIDE SEQUENCE [LARGE SCALE GENOMIC DNA]</scope>
    <source>
        <strain evidence="1 2">DSM 15833</strain>
    </source>
</reference>
<gene>
    <name evidence="1" type="ORF">FC36_GL002107</name>
</gene>
<dbReference type="STRING" id="1423740.FC36_GL002107"/>
<comment type="caution">
    <text evidence="1">The sequence shown here is derived from an EMBL/GenBank/DDBJ whole genome shotgun (WGS) entry which is preliminary data.</text>
</comment>
<accession>A0A0R1TU70</accession>
<dbReference type="EMBL" id="AZFH01000052">
    <property type="protein sequence ID" value="KRL80651.1"/>
    <property type="molecule type" value="Genomic_DNA"/>
</dbReference>
<name>A0A0R1TU70_9LACO</name>
<sequence length="107" mass="12164">MAMIMRTINLTMPIIIETDGITNEYDTLSYSGNAYNGTLAILLENSSDVIDYRCLNDTLYGVIGGEYEFHTSEDVPQFVYDELENQGFITRAKKECYCLKIDKKEAP</sequence>
<protein>
    <submittedName>
        <fullName evidence="1">Uncharacterized protein</fullName>
    </submittedName>
</protein>
<proteinExistence type="predicted"/>
<evidence type="ECO:0000313" key="2">
    <source>
        <dbReference type="Proteomes" id="UP000051048"/>
    </source>
</evidence>
<organism evidence="1 2">
    <name type="scientific">Ligilactobacillus equi DSM 15833 = JCM 10991</name>
    <dbReference type="NCBI Taxonomy" id="1423740"/>
    <lineage>
        <taxon>Bacteria</taxon>
        <taxon>Bacillati</taxon>
        <taxon>Bacillota</taxon>
        <taxon>Bacilli</taxon>
        <taxon>Lactobacillales</taxon>
        <taxon>Lactobacillaceae</taxon>
        <taxon>Ligilactobacillus</taxon>
    </lineage>
</organism>
<evidence type="ECO:0000313" key="1">
    <source>
        <dbReference type="EMBL" id="KRL80651.1"/>
    </source>
</evidence>
<dbReference type="PATRIC" id="fig|1423740.3.peg.2288"/>
<dbReference type="AlphaFoldDB" id="A0A0R1TU70"/>